<dbReference type="HOGENOM" id="CLU_115785_0_0_10"/>
<dbReference type="KEGG" id="fte:Fluta_3480"/>
<organism evidence="1 2">
    <name type="scientific">Fluviicola taffensis (strain DSM 16823 / NCIMB 13979 / RW262)</name>
    <dbReference type="NCBI Taxonomy" id="755732"/>
    <lineage>
        <taxon>Bacteria</taxon>
        <taxon>Pseudomonadati</taxon>
        <taxon>Bacteroidota</taxon>
        <taxon>Flavobacteriia</taxon>
        <taxon>Flavobacteriales</taxon>
        <taxon>Crocinitomicaceae</taxon>
        <taxon>Fluviicola</taxon>
    </lineage>
</organism>
<dbReference type="EMBL" id="CP002542">
    <property type="protein sequence ID" value="AEA45451.1"/>
    <property type="molecule type" value="Genomic_DNA"/>
</dbReference>
<dbReference type="OrthoDB" id="1432119at2"/>
<gene>
    <name evidence="1" type="ordered locus">Fluta_3480</name>
</gene>
<dbReference type="Proteomes" id="UP000007463">
    <property type="component" value="Chromosome"/>
</dbReference>
<sequence>MTFEKEFKEALLNLPVKEKDKLFLRLLKRDISLAKKLYFELVSTQTAEELREELEVVIVNRLERISSYSKSIGELQMQIRYLSGAITSHVKTTNDKLGEISLNLLLLNNSIEKKGAIIRNLNDKKTLKFISYLITKIFKTLILIQGTHEDYRADFRSDLEKLGELIEAHEILKNAAVQYKLDLEWLLSGEIPDDIKQRQKAGMKS</sequence>
<reference evidence="1 2" key="1">
    <citation type="journal article" date="2011" name="Stand. Genomic Sci.">
        <title>Complete genome sequence of the gliding freshwater bacterium Fluviicola taffensis type strain (RW262).</title>
        <authorList>
            <person name="Woyke T."/>
            <person name="Chertkov O."/>
            <person name="Lapidus A."/>
            <person name="Nolan M."/>
            <person name="Lucas S."/>
            <person name="Del Rio T.G."/>
            <person name="Tice H."/>
            <person name="Cheng J.F."/>
            <person name="Tapia R."/>
            <person name="Han C."/>
            <person name="Goodwin L."/>
            <person name="Pitluck S."/>
            <person name="Liolios K."/>
            <person name="Pagani I."/>
            <person name="Ivanova N."/>
            <person name="Huntemann M."/>
            <person name="Mavromatis K."/>
            <person name="Mikhailova N."/>
            <person name="Pati A."/>
            <person name="Chen A."/>
            <person name="Palaniappan K."/>
            <person name="Land M."/>
            <person name="Hauser L."/>
            <person name="Brambilla E.M."/>
            <person name="Rohde M."/>
            <person name="Mwirichia R."/>
            <person name="Sikorski J."/>
            <person name="Tindall B.J."/>
            <person name="Goker M."/>
            <person name="Bristow J."/>
            <person name="Eisen J.A."/>
            <person name="Markowitz V."/>
            <person name="Hugenholtz P."/>
            <person name="Klenk H.P."/>
            <person name="Kyrpides N.C."/>
        </authorList>
    </citation>
    <scope>NUCLEOTIDE SEQUENCE [LARGE SCALE GENOMIC DNA]</scope>
    <source>
        <strain evidence="2">DSM 16823 / RW262 / RW262</strain>
    </source>
</reference>
<name>F2ICI1_FLUTR</name>
<evidence type="ECO:0000313" key="2">
    <source>
        <dbReference type="Proteomes" id="UP000007463"/>
    </source>
</evidence>
<reference evidence="2" key="2">
    <citation type="submission" date="2011-02" db="EMBL/GenBank/DDBJ databases">
        <title>The complete genome of Fluviicola taffensis DSM 16823.</title>
        <authorList>
            <consortium name="US DOE Joint Genome Institute (JGI-PGF)"/>
            <person name="Lucas S."/>
            <person name="Copeland A."/>
            <person name="Lapidus A."/>
            <person name="Bruce D."/>
            <person name="Goodwin L."/>
            <person name="Pitluck S."/>
            <person name="Kyrpides N."/>
            <person name="Mavromatis K."/>
            <person name="Ivanova N."/>
            <person name="Mikhailova N."/>
            <person name="Pagani I."/>
            <person name="Chertkov O."/>
            <person name="Detter J.C."/>
            <person name="Han C."/>
            <person name="Tapia R."/>
            <person name="Land M."/>
            <person name="Hauser L."/>
            <person name="Markowitz V."/>
            <person name="Cheng J.-F."/>
            <person name="Hugenholtz P."/>
            <person name="Woyke T."/>
            <person name="Wu D."/>
            <person name="Tindall B."/>
            <person name="Pomrenke H.G."/>
            <person name="Brambilla E."/>
            <person name="Klenk H.-P."/>
            <person name="Eisen J.A."/>
        </authorList>
    </citation>
    <scope>NUCLEOTIDE SEQUENCE [LARGE SCALE GENOMIC DNA]</scope>
    <source>
        <strain evidence="2">DSM 16823 / RW262 / RW262</strain>
    </source>
</reference>
<dbReference type="RefSeq" id="WP_013688218.1">
    <property type="nucleotide sequence ID" value="NC_015321.1"/>
</dbReference>
<proteinExistence type="predicted"/>
<evidence type="ECO:0000313" key="1">
    <source>
        <dbReference type="EMBL" id="AEA45451.1"/>
    </source>
</evidence>
<dbReference type="STRING" id="755732.Fluta_3480"/>
<protein>
    <submittedName>
        <fullName evidence="1">Uncharacterized protein</fullName>
    </submittedName>
</protein>
<accession>F2ICI1</accession>
<dbReference type="AlphaFoldDB" id="F2ICI1"/>
<dbReference type="eggNOG" id="ENOG502ZD9S">
    <property type="taxonomic scope" value="Bacteria"/>
</dbReference>
<keyword evidence="2" id="KW-1185">Reference proteome</keyword>